<name>X0VE06_9ZZZZ</name>
<feature type="domain" description="PurM-like C-terminal" evidence="1">
    <location>
        <begin position="2"/>
        <end position="73"/>
    </location>
</feature>
<feature type="non-terminal residue" evidence="2">
    <location>
        <position position="261"/>
    </location>
</feature>
<dbReference type="InterPro" id="IPR036676">
    <property type="entry name" value="PurM-like_C_sf"/>
</dbReference>
<gene>
    <name evidence="2" type="ORF">S01H1_50611</name>
</gene>
<dbReference type="Gene3D" id="3.40.50.880">
    <property type="match status" value="1"/>
</dbReference>
<sequence length="261" mass="28356">TLLEMAFAGNLGIEVDLPFDPADAIEVLFSEELGLVMEVDEADVETVLADFAGAEVPCLEIGHVTQGPRVEIRLSGEPVLDGDVRDLRDVWESTSFALDALQADPALVAEERDGLRTRTGPSFNVPFDYGPPPEEILASESKHRVAILREEGSNSDREMASAFFAAGFEPWDVTMTDLLAGRIRLDAFRGAVFVGGFSYADVLDSAKGWAGVIRFHDEIAAQFDGFYSRADTFSLGVCNGCQLSALLGWVPWPGIEMTHQP</sequence>
<organism evidence="2">
    <name type="scientific">marine sediment metagenome</name>
    <dbReference type="NCBI Taxonomy" id="412755"/>
    <lineage>
        <taxon>unclassified sequences</taxon>
        <taxon>metagenomes</taxon>
        <taxon>ecological metagenomes</taxon>
    </lineage>
</organism>
<dbReference type="PANTHER" id="PTHR10099">
    <property type="entry name" value="PHOSPHORIBOSYLFORMYLGLYCINAMIDINE SYNTHASE"/>
    <property type="match status" value="1"/>
</dbReference>
<dbReference type="GO" id="GO:0005737">
    <property type="term" value="C:cytoplasm"/>
    <property type="evidence" value="ECO:0007669"/>
    <property type="project" value="TreeGrafter"/>
</dbReference>
<reference evidence="2" key="1">
    <citation type="journal article" date="2014" name="Front. Microbiol.">
        <title>High frequency of phylogenetically diverse reductive dehalogenase-homologous genes in deep subseafloor sedimentary metagenomes.</title>
        <authorList>
            <person name="Kawai M."/>
            <person name="Futagami T."/>
            <person name="Toyoda A."/>
            <person name="Takaki Y."/>
            <person name="Nishi S."/>
            <person name="Hori S."/>
            <person name="Arai W."/>
            <person name="Tsubouchi T."/>
            <person name="Morono Y."/>
            <person name="Uchiyama I."/>
            <person name="Ito T."/>
            <person name="Fujiyama A."/>
            <person name="Inagaki F."/>
            <person name="Takami H."/>
        </authorList>
    </citation>
    <scope>NUCLEOTIDE SEQUENCE</scope>
    <source>
        <strain evidence="2">Expedition CK06-06</strain>
    </source>
</reference>
<comment type="caution">
    <text evidence="2">The sequence shown here is derived from an EMBL/GenBank/DDBJ whole genome shotgun (WGS) entry which is preliminary data.</text>
</comment>
<protein>
    <recommendedName>
        <fullName evidence="1">PurM-like C-terminal domain-containing protein</fullName>
    </recommendedName>
</protein>
<feature type="non-terminal residue" evidence="2">
    <location>
        <position position="1"/>
    </location>
</feature>
<evidence type="ECO:0000313" key="2">
    <source>
        <dbReference type="EMBL" id="GAG16575.1"/>
    </source>
</evidence>
<accession>X0VE06</accession>
<dbReference type="GO" id="GO:0004642">
    <property type="term" value="F:phosphoribosylformylglycinamidine synthase activity"/>
    <property type="evidence" value="ECO:0007669"/>
    <property type="project" value="TreeGrafter"/>
</dbReference>
<dbReference type="GO" id="GO:0006164">
    <property type="term" value="P:purine nucleotide biosynthetic process"/>
    <property type="evidence" value="ECO:0007669"/>
    <property type="project" value="TreeGrafter"/>
</dbReference>
<dbReference type="AlphaFoldDB" id="X0VE06"/>
<dbReference type="PANTHER" id="PTHR10099:SF1">
    <property type="entry name" value="PHOSPHORIBOSYLFORMYLGLYCINAMIDINE SYNTHASE"/>
    <property type="match status" value="1"/>
</dbReference>
<dbReference type="Gene3D" id="3.90.650.10">
    <property type="entry name" value="PurM-like C-terminal domain"/>
    <property type="match status" value="1"/>
</dbReference>
<dbReference type="PROSITE" id="PS51273">
    <property type="entry name" value="GATASE_TYPE_1"/>
    <property type="match status" value="1"/>
</dbReference>
<dbReference type="Pfam" id="PF02769">
    <property type="entry name" value="AIRS_C"/>
    <property type="match status" value="1"/>
</dbReference>
<dbReference type="EMBL" id="BARS01032616">
    <property type="protein sequence ID" value="GAG16575.1"/>
    <property type="molecule type" value="Genomic_DNA"/>
</dbReference>
<dbReference type="Pfam" id="PF13507">
    <property type="entry name" value="GATase_5"/>
    <property type="match status" value="1"/>
</dbReference>
<dbReference type="SMART" id="SM01211">
    <property type="entry name" value="GATase_5"/>
    <property type="match status" value="1"/>
</dbReference>
<dbReference type="SUPFAM" id="SSF52317">
    <property type="entry name" value="Class I glutamine amidotransferase-like"/>
    <property type="match status" value="1"/>
</dbReference>
<evidence type="ECO:0000259" key="1">
    <source>
        <dbReference type="Pfam" id="PF02769"/>
    </source>
</evidence>
<dbReference type="InterPro" id="IPR010918">
    <property type="entry name" value="PurM-like_C_dom"/>
</dbReference>
<proteinExistence type="predicted"/>
<dbReference type="SUPFAM" id="SSF56042">
    <property type="entry name" value="PurM C-terminal domain-like"/>
    <property type="match status" value="1"/>
</dbReference>
<dbReference type="InterPro" id="IPR029062">
    <property type="entry name" value="Class_I_gatase-like"/>
</dbReference>